<dbReference type="RefSeq" id="WP_266278660.1">
    <property type="nucleotide sequence ID" value="NZ_JAPKNF010000001.1"/>
</dbReference>
<evidence type="ECO:0000259" key="6">
    <source>
        <dbReference type="Pfam" id="PF04542"/>
    </source>
</evidence>
<protein>
    <submittedName>
        <fullName evidence="8">RNA polymerase sigma-70 factor (ECF subfamily)</fullName>
    </submittedName>
</protein>
<proteinExistence type="inferred from homology"/>
<evidence type="ECO:0000256" key="3">
    <source>
        <dbReference type="ARBA" id="ARBA00023082"/>
    </source>
</evidence>
<dbReference type="PANTHER" id="PTHR43133">
    <property type="entry name" value="RNA POLYMERASE ECF-TYPE SIGMA FACTO"/>
    <property type="match status" value="1"/>
</dbReference>
<evidence type="ECO:0000259" key="7">
    <source>
        <dbReference type="Pfam" id="PF08281"/>
    </source>
</evidence>
<dbReference type="Gene3D" id="1.10.1740.10">
    <property type="match status" value="1"/>
</dbReference>
<evidence type="ECO:0000313" key="9">
    <source>
        <dbReference type="Proteomes" id="UP001223743"/>
    </source>
</evidence>
<gene>
    <name evidence="8" type="ORF">QO015_002780</name>
</gene>
<sequence length="190" mass="20994">MTGRAAADRRDEAWARLMRDALAGDQAAYRRLLAELAPVLRATARRRLAAMGLSPSESEDIVQETLLAIHLKRHTWRPADPFGPWLYTVARNKLVDHVRRRGRRVELPIEDFVEVIPAAEERPGADSAEVERHLAMLPDKQRAVLKALAVDGASVGETAEREGMTPGAVRVTLHRAFAGLAARLRAAEAE</sequence>
<evidence type="ECO:0000256" key="1">
    <source>
        <dbReference type="ARBA" id="ARBA00010641"/>
    </source>
</evidence>
<keyword evidence="9" id="KW-1185">Reference proteome</keyword>
<dbReference type="InterPro" id="IPR036388">
    <property type="entry name" value="WH-like_DNA-bd_sf"/>
</dbReference>
<dbReference type="NCBIfam" id="NF009165">
    <property type="entry name" value="PRK12512.1"/>
    <property type="match status" value="1"/>
</dbReference>
<evidence type="ECO:0000256" key="2">
    <source>
        <dbReference type="ARBA" id="ARBA00023015"/>
    </source>
</evidence>
<comment type="similarity">
    <text evidence="1">Belongs to the sigma-70 factor family. ECF subfamily.</text>
</comment>
<dbReference type="Pfam" id="PF08281">
    <property type="entry name" value="Sigma70_r4_2"/>
    <property type="match status" value="1"/>
</dbReference>
<organism evidence="8 9">
    <name type="scientific">Kaistia geumhonensis</name>
    <dbReference type="NCBI Taxonomy" id="410839"/>
    <lineage>
        <taxon>Bacteria</taxon>
        <taxon>Pseudomonadati</taxon>
        <taxon>Pseudomonadota</taxon>
        <taxon>Alphaproteobacteria</taxon>
        <taxon>Hyphomicrobiales</taxon>
        <taxon>Kaistiaceae</taxon>
        <taxon>Kaistia</taxon>
    </lineage>
</organism>
<dbReference type="InterPro" id="IPR007627">
    <property type="entry name" value="RNA_pol_sigma70_r2"/>
</dbReference>
<feature type="domain" description="RNA polymerase sigma factor 70 region 4 type 2" evidence="7">
    <location>
        <begin position="129"/>
        <end position="177"/>
    </location>
</feature>
<dbReference type="InterPro" id="IPR013324">
    <property type="entry name" value="RNA_pol_sigma_r3/r4-like"/>
</dbReference>
<name>A0ABU0M878_9HYPH</name>
<dbReference type="Proteomes" id="UP001223743">
    <property type="component" value="Unassembled WGS sequence"/>
</dbReference>
<dbReference type="SUPFAM" id="SSF88659">
    <property type="entry name" value="Sigma3 and sigma4 domains of RNA polymerase sigma factors"/>
    <property type="match status" value="1"/>
</dbReference>
<accession>A0ABU0M878</accession>
<evidence type="ECO:0000313" key="8">
    <source>
        <dbReference type="EMBL" id="MDQ0517167.1"/>
    </source>
</evidence>
<dbReference type="EMBL" id="JAUSWJ010000001">
    <property type="protein sequence ID" value="MDQ0517167.1"/>
    <property type="molecule type" value="Genomic_DNA"/>
</dbReference>
<dbReference type="Pfam" id="PF04542">
    <property type="entry name" value="Sigma70_r2"/>
    <property type="match status" value="1"/>
</dbReference>
<dbReference type="Gene3D" id="1.10.10.10">
    <property type="entry name" value="Winged helix-like DNA-binding domain superfamily/Winged helix DNA-binding domain"/>
    <property type="match status" value="1"/>
</dbReference>
<dbReference type="NCBIfam" id="TIGR02937">
    <property type="entry name" value="sigma70-ECF"/>
    <property type="match status" value="1"/>
</dbReference>
<evidence type="ECO:0000256" key="4">
    <source>
        <dbReference type="ARBA" id="ARBA00023125"/>
    </source>
</evidence>
<reference evidence="8 9" key="1">
    <citation type="submission" date="2023-07" db="EMBL/GenBank/DDBJ databases">
        <title>Genomic Encyclopedia of Type Strains, Phase IV (KMG-IV): sequencing the most valuable type-strain genomes for metagenomic binning, comparative biology and taxonomic classification.</title>
        <authorList>
            <person name="Goeker M."/>
        </authorList>
    </citation>
    <scope>NUCLEOTIDE SEQUENCE [LARGE SCALE GENOMIC DNA]</scope>
    <source>
        <strain evidence="8 9">B1-1</strain>
    </source>
</reference>
<dbReference type="SUPFAM" id="SSF88946">
    <property type="entry name" value="Sigma2 domain of RNA polymerase sigma factors"/>
    <property type="match status" value="1"/>
</dbReference>
<keyword evidence="4" id="KW-0238">DNA-binding</keyword>
<evidence type="ECO:0000256" key="5">
    <source>
        <dbReference type="ARBA" id="ARBA00023163"/>
    </source>
</evidence>
<dbReference type="InterPro" id="IPR013249">
    <property type="entry name" value="RNA_pol_sigma70_r4_t2"/>
</dbReference>
<dbReference type="InterPro" id="IPR014284">
    <property type="entry name" value="RNA_pol_sigma-70_dom"/>
</dbReference>
<keyword evidence="3" id="KW-0731">Sigma factor</keyword>
<dbReference type="PANTHER" id="PTHR43133:SF58">
    <property type="entry name" value="ECF RNA POLYMERASE SIGMA FACTOR SIGD"/>
    <property type="match status" value="1"/>
</dbReference>
<keyword evidence="2" id="KW-0805">Transcription regulation</keyword>
<keyword evidence="5" id="KW-0804">Transcription</keyword>
<feature type="domain" description="RNA polymerase sigma-70 region 2" evidence="6">
    <location>
        <begin position="34"/>
        <end position="104"/>
    </location>
</feature>
<comment type="caution">
    <text evidence="8">The sequence shown here is derived from an EMBL/GenBank/DDBJ whole genome shotgun (WGS) entry which is preliminary data.</text>
</comment>
<dbReference type="InterPro" id="IPR039425">
    <property type="entry name" value="RNA_pol_sigma-70-like"/>
</dbReference>
<dbReference type="InterPro" id="IPR013325">
    <property type="entry name" value="RNA_pol_sigma_r2"/>
</dbReference>